<comment type="caution">
    <text evidence="6">The sequence shown here is derived from an EMBL/GenBank/DDBJ whole genome shotgun (WGS) entry which is preliminary data.</text>
</comment>
<feature type="region of interest" description="Disordered" evidence="2">
    <location>
        <begin position="449"/>
        <end position="469"/>
    </location>
</feature>
<feature type="region of interest" description="Disordered" evidence="2">
    <location>
        <begin position="505"/>
        <end position="536"/>
    </location>
</feature>
<dbReference type="InterPro" id="IPR033121">
    <property type="entry name" value="PEPTIDASE_A1"/>
</dbReference>
<feature type="compositionally biased region" description="Basic and acidic residues" evidence="2">
    <location>
        <begin position="860"/>
        <end position="875"/>
    </location>
</feature>
<dbReference type="PROSITE" id="PS51767">
    <property type="entry name" value="PEPTIDASE_A1"/>
    <property type="match status" value="1"/>
</dbReference>
<gene>
    <name evidence="6" type="ORF">C8A00DRAFT_11860</name>
</gene>
<protein>
    <submittedName>
        <fullName evidence="6">Aspartic peptidase domain-containing protein</fullName>
    </submittedName>
</protein>
<dbReference type="Proteomes" id="UP001302745">
    <property type="component" value="Unassembled WGS sequence"/>
</dbReference>
<keyword evidence="3" id="KW-0472">Membrane</keyword>
<comment type="similarity">
    <text evidence="1">Belongs to the peptidase A1 family.</text>
</comment>
<dbReference type="GO" id="GO:0004190">
    <property type="term" value="F:aspartic-type endopeptidase activity"/>
    <property type="evidence" value="ECO:0007669"/>
    <property type="project" value="InterPro"/>
</dbReference>
<feature type="transmembrane region" description="Helical" evidence="3">
    <location>
        <begin position="477"/>
        <end position="497"/>
    </location>
</feature>
<reference evidence="6" key="2">
    <citation type="submission" date="2023-05" db="EMBL/GenBank/DDBJ databases">
        <authorList>
            <consortium name="Lawrence Berkeley National Laboratory"/>
            <person name="Steindorff A."/>
            <person name="Hensen N."/>
            <person name="Bonometti L."/>
            <person name="Westerberg I."/>
            <person name="Brannstrom I.O."/>
            <person name="Guillou S."/>
            <person name="Cros-Aarteil S."/>
            <person name="Calhoun S."/>
            <person name="Haridas S."/>
            <person name="Kuo A."/>
            <person name="Mondo S."/>
            <person name="Pangilinan J."/>
            <person name="Riley R."/>
            <person name="Labutti K."/>
            <person name="Andreopoulos B."/>
            <person name="Lipzen A."/>
            <person name="Chen C."/>
            <person name="Yanf M."/>
            <person name="Daum C."/>
            <person name="Ng V."/>
            <person name="Clum A."/>
            <person name="Ohm R."/>
            <person name="Martin F."/>
            <person name="Silar P."/>
            <person name="Natvig D."/>
            <person name="Lalanne C."/>
            <person name="Gautier V."/>
            <person name="Ament-Velasquez S.L."/>
            <person name="Kruys A."/>
            <person name="Hutchinson M.I."/>
            <person name="Powell A.J."/>
            <person name="Barry K."/>
            <person name="Miller A.N."/>
            <person name="Grigoriev I.V."/>
            <person name="Debuchy R."/>
            <person name="Gladieux P."/>
            <person name="Thoren M.H."/>
            <person name="Johannesson H."/>
        </authorList>
    </citation>
    <scope>NUCLEOTIDE SEQUENCE</scope>
    <source>
        <strain evidence="6">CBS 538.74</strain>
    </source>
</reference>
<feature type="compositionally biased region" description="Low complexity" evidence="2">
    <location>
        <begin position="668"/>
        <end position="678"/>
    </location>
</feature>
<dbReference type="Gene3D" id="2.40.70.10">
    <property type="entry name" value="Acid Proteases"/>
    <property type="match status" value="2"/>
</dbReference>
<dbReference type="AlphaFoldDB" id="A0AAN6VTZ7"/>
<evidence type="ECO:0000256" key="3">
    <source>
        <dbReference type="SAM" id="Phobius"/>
    </source>
</evidence>
<dbReference type="GO" id="GO:0006508">
    <property type="term" value="P:proteolysis"/>
    <property type="evidence" value="ECO:0007669"/>
    <property type="project" value="InterPro"/>
</dbReference>
<evidence type="ECO:0000313" key="6">
    <source>
        <dbReference type="EMBL" id="KAK4157272.1"/>
    </source>
</evidence>
<sequence>MRLPYLGATVVRDLLLLLSVSQQLVAAGPASEPPDASPLWVQPSGEWYGIDGTWSNFAFYVGAPAQVVYLSVATALSELWVVSNGGCVPVQLCIDARGGVFDAAASETWRSLGSWQLGMNYTGVGSNGDYGLETLAFVNTVTRVATAVDGALVAAINDTNYYQGYIGVGVTQGRFGSNLTNPFISQLAQSYGTVPSHGYGYSAGAYYRTSGKNTGGTVASLTIGGYDTQRFEPHDTKFSLDPMTRLPTVRLRGVTAKVPTIEQVPSKNWTSTERVLAKMDDSIIAVIDSSTPYLWLPTEVCERFAAALNLKWREDLGVYVFSDGAQYTHWQTDTSLSFTFTLSSYQNADNFGEPFNTPGVVNITLPSAAFAHLLRYPFKNIIQWGDSSVPYFPLKRSTKEVNNNQYIIGRAFMQEAYIITSYDRGSYSLHQALFPESASTNYSLEAITRPNDSPYPKFEGEPEPGHGGLSAGQTAGIVLSAFITGSIIALILWFCLFRKRREKRKEKQTETPGQEDENKNVPQAVEEEEEPQSPVKRMFTKIIRKTRSRKPVVHETDGTSARPVEVGADAQHQVFEMPVPPEPVELDSHDVGDDETEFGVDSVEGLSQYDITRRKLDRKLQGPVPTYTPTASMPPPPGHEKSMQDISPVAHYRPSDEPSPASSPTYANSNSLPGSLPSPMTPHGDWANRGFDLPSPMTVAPPLHLLHASSNGSNSSYSPVSPHSPHSPHTYAPSSITRSGSNASPTSPTASMQLPSPTFQRTPIDPSRVVCLGPLPGNVQLPRPRRSIPRIVAPVAPSPEADPAYLLPEDLPLPRSLGHRRSRTQGSTDTLGSNFTVDEENRLRTDDDVIRPQNLGGGGEEERDRQGGGHDDDLPRSPCSMERIDGGSELIHVPQVAEKRYSWEETQGGSLS</sequence>
<dbReference type="InterPro" id="IPR021109">
    <property type="entry name" value="Peptidase_aspartic_dom_sf"/>
</dbReference>
<keyword evidence="3" id="KW-1133">Transmembrane helix</keyword>
<dbReference type="SUPFAM" id="SSF50630">
    <property type="entry name" value="Acid proteases"/>
    <property type="match status" value="1"/>
</dbReference>
<dbReference type="EMBL" id="MU856853">
    <property type="protein sequence ID" value="KAK4157272.1"/>
    <property type="molecule type" value="Genomic_DNA"/>
</dbReference>
<reference evidence="6" key="1">
    <citation type="journal article" date="2023" name="Mol. Phylogenet. Evol.">
        <title>Genome-scale phylogeny and comparative genomics of the fungal order Sordariales.</title>
        <authorList>
            <person name="Hensen N."/>
            <person name="Bonometti L."/>
            <person name="Westerberg I."/>
            <person name="Brannstrom I.O."/>
            <person name="Guillou S."/>
            <person name="Cros-Aarteil S."/>
            <person name="Calhoun S."/>
            <person name="Haridas S."/>
            <person name="Kuo A."/>
            <person name="Mondo S."/>
            <person name="Pangilinan J."/>
            <person name="Riley R."/>
            <person name="LaButti K."/>
            <person name="Andreopoulos B."/>
            <person name="Lipzen A."/>
            <person name="Chen C."/>
            <person name="Yan M."/>
            <person name="Daum C."/>
            <person name="Ng V."/>
            <person name="Clum A."/>
            <person name="Steindorff A."/>
            <person name="Ohm R.A."/>
            <person name="Martin F."/>
            <person name="Silar P."/>
            <person name="Natvig D.O."/>
            <person name="Lalanne C."/>
            <person name="Gautier V."/>
            <person name="Ament-Velasquez S.L."/>
            <person name="Kruys A."/>
            <person name="Hutchinson M.I."/>
            <person name="Powell A.J."/>
            <person name="Barry K."/>
            <person name="Miller A.N."/>
            <person name="Grigoriev I.V."/>
            <person name="Debuchy R."/>
            <person name="Gladieux P."/>
            <person name="Hiltunen Thoren M."/>
            <person name="Johannesson H."/>
        </authorList>
    </citation>
    <scope>NUCLEOTIDE SEQUENCE</scope>
    <source>
        <strain evidence="6">CBS 538.74</strain>
    </source>
</reference>
<dbReference type="InterPro" id="IPR034164">
    <property type="entry name" value="Pepsin-like_dom"/>
</dbReference>
<dbReference type="PRINTS" id="PR00792">
    <property type="entry name" value="PEPSIN"/>
</dbReference>
<organism evidence="6 7">
    <name type="scientific">Chaetomidium leptoderma</name>
    <dbReference type="NCBI Taxonomy" id="669021"/>
    <lineage>
        <taxon>Eukaryota</taxon>
        <taxon>Fungi</taxon>
        <taxon>Dikarya</taxon>
        <taxon>Ascomycota</taxon>
        <taxon>Pezizomycotina</taxon>
        <taxon>Sordariomycetes</taxon>
        <taxon>Sordariomycetidae</taxon>
        <taxon>Sordariales</taxon>
        <taxon>Chaetomiaceae</taxon>
        <taxon>Chaetomidium</taxon>
    </lineage>
</organism>
<proteinExistence type="inferred from homology"/>
<dbReference type="PANTHER" id="PTHR47966">
    <property type="entry name" value="BETA-SITE APP-CLEAVING ENZYME, ISOFORM A-RELATED"/>
    <property type="match status" value="1"/>
</dbReference>
<feature type="compositionally biased region" description="Basic and acidic residues" evidence="2">
    <location>
        <begin position="839"/>
        <end position="850"/>
    </location>
</feature>
<feature type="compositionally biased region" description="Polar residues" evidence="2">
    <location>
        <begin position="824"/>
        <end position="836"/>
    </location>
</feature>
<keyword evidence="4" id="KW-0732">Signal</keyword>
<feature type="compositionally biased region" description="Polar residues" evidence="2">
    <location>
        <begin position="736"/>
        <end position="761"/>
    </location>
</feature>
<evidence type="ECO:0000256" key="2">
    <source>
        <dbReference type="SAM" id="MobiDB-lite"/>
    </source>
</evidence>
<feature type="chain" id="PRO_5042827868" evidence="4">
    <location>
        <begin position="28"/>
        <end position="912"/>
    </location>
</feature>
<accession>A0AAN6VTZ7</accession>
<feature type="domain" description="Peptidase A1" evidence="5">
    <location>
        <begin position="55"/>
        <end position="430"/>
    </location>
</feature>
<dbReference type="Pfam" id="PF00026">
    <property type="entry name" value="Asp"/>
    <property type="match status" value="1"/>
</dbReference>
<dbReference type="GO" id="GO:0000324">
    <property type="term" value="C:fungal-type vacuole"/>
    <property type="evidence" value="ECO:0007669"/>
    <property type="project" value="TreeGrafter"/>
</dbReference>
<feature type="region of interest" description="Disordered" evidence="2">
    <location>
        <begin position="612"/>
        <end position="891"/>
    </location>
</feature>
<evidence type="ECO:0000313" key="7">
    <source>
        <dbReference type="Proteomes" id="UP001302745"/>
    </source>
</evidence>
<keyword evidence="7" id="KW-1185">Reference proteome</keyword>
<feature type="signal peptide" evidence="4">
    <location>
        <begin position="1"/>
        <end position="27"/>
    </location>
</feature>
<name>A0AAN6VTZ7_9PEZI</name>
<evidence type="ECO:0000259" key="5">
    <source>
        <dbReference type="PROSITE" id="PS51767"/>
    </source>
</evidence>
<evidence type="ECO:0000256" key="4">
    <source>
        <dbReference type="SAM" id="SignalP"/>
    </source>
</evidence>
<dbReference type="CDD" id="cd05471">
    <property type="entry name" value="pepsin_like"/>
    <property type="match status" value="1"/>
</dbReference>
<keyword evidence="3" id="KW-0812">Transmembrane</keyword>
<evidence type="ECO:0000256" key="1">
    <source>
        <dbReference type="ARBA" id="ARBA00007447"/>
    </source>
</evidence>
<dbReference type="InterPro" id="IPR001461">
    <property type="entry name" value="Aspartic_peptidase_A1"/>
</dbReference>
<feature type="compositionally biased region" description="Low complexity" evidence="2">
    <location>
        <begin position="704"/>
        <end position="735"/>
    </location>
</feature>
<dbReference type="PANTHER" id="PTHR47966:SF51">
    <property type="entry name" value="BETA-SITE APP-CLEAVING ENZYME, ISOFORM A-RELATED"/>
    <property type="match status" value="1"/>
</dbReference>